<accession>A0AAN9V5L4</accession>
<name>A0AAN9V5L4_9ORTH</name>
<keyword evidence="2" id="KW-1185">Reference proteome</keyword>
<sequence length="164" mass="18495">MMERMFKRVGLHSGKKVVDTENEGNVECESVECSNVMSSAPGDRSPGSGDLQWCDLLSFKNVCAEAADRESAGGSENQLGGSDEASRRPRRLRVFNFPHLDTHIMEFKPRAITRRLCGGRKHDNELYRSNSFKFERFERVDEGASLQKQVGKHAPAYSDNHNFL</sequence>
<evidence type="ECO:0000313" key="1">
    <source>
        <dbReference type="EMBL" id="KAK7790213.1"/>
    </source>
</evidence>
<organism evidence="1 2">
    <name type="scientific">Gryllus longicercus</name>
    <dbReference type="NCBI Taxonomy" id="2509291"/>
    <lineage>
        <taxon>Eukaryota</taxon>
        <taxon>Metazoa</taxon>
        <taxon>Ecdysozoa</taxon>
        <taxon>Arthropoda</taxon>
        <taxon>Hexapoda</taxon>
        <taxon>Insecta</taxon>
        <taxon>Pterygota</taxon>
        <taxon>Neoptera</taxon>
        <taxon>Polyneoptera</taxon>
        <taxon>Orthoptera</taxon>
        <taxon>Ensifera</taxon>
        <taxon>Gryllidea</taxon>
        <taxon>Grylloidea</taxon>
        <taxon>Gryllidae</taxon>
        <taxon>Gryllinae</taxon>
        <taxon>Gryllus</taxon>
    </lineage>
</organism>
<reference evidence="1 2" key="1">
    <citation type="submission" date="2024-03" db="EMBL/GenBank/DDBJ databases">
        <title>The genome assembly and annotation of the cricket Gryllus longicercus Weissman &amp; Gray.</title>
        <authorList>
            <person name="Szrajer S."/>
            <person name="Gray D."/>
            <person name="Ylla G."/>
        </authorList>
    </citation>
    <scope>NUCLEOTIDE SEQUENCE [LARGE SCALE GENOMIC DNA]</scope>
    <source>
        <strain evidence="1">DAG 2021-001</strain>
        <tissue evidence="1">Whole body minus gut</tissue>
    </source>
</reference>
<dbReference type="Proteomes" id="UP001378592">
    <property type="component" value="Unassembled WGS sequence"/>
</dbReference>
<dbReference type="AlphaFoldDB" id="A0AAN9V5L4"/>
<evidence type="ECO:0000313" key="2">
    <source>
        <dbReference type="Proteomes" id="UP001378592"/>
    </source>
</evidence>
<gene>
    <name evidence="1" type="ORF">R5R35_012475</name>
</gene>
<proteinExistence type="predicted"/>
<protein>
    <submittedName>
        <fullName evidence="1">Uncharacterized protein</fullName>
    </submittedName>
</protein>
<dbReference type="EMBL" id="JAZDUA010000655">
    <property type="protein sequence ID" value="KAK7790213.1"/>
    <property type="molecule type" value="Genomic_DNA"/>
</dbReference>
<comment type="caution">
    <text evidence="1">The sequence shown here is derived from an EMBL/GenBank/DDBJ whole genome shotgun (WGS) entry which is preliminary data.</text>
</comment>